<evidence type="ECO:0000256" key="12">
    <source>
        <dbReference type="ARBA" id="ARBA00023033"/>
    </source>
</evidence>
<dbReference type="PANTHER" id="PTHR24291">
    <property type="entry name" value="CYTOCHROME P450 FAMILY 4"/>
    <property type="match status" value="1"/>
</dbReference>
<organism evidence="16 17">
    <name type="scientific">Phlebotomus papatasi</name>
    <name type="common">Sandfly</name>
    <dbReference type="NCBI Taxonomy" id="29031"/>
    <lineage>
        <taxon>Eukaryota</taxon>
        <taxon>Metazoa</taxon>
        <taxon>Ecdysozoa</taxon>
        <taxon>Arthropoda</taxon>
        <taxon>Hexapoda</taxon>
        <taxon>Insecta</taxon>
        <taxon>Pterygota</taxon>
        <taxon>Neoptera</taxon>
        <taxon>Endopterygota</taxon>
        <taxon>Diptera</taxon>
        <taxon>Nematocera</taxon>
        <taxon>Psychodoidea</taxon>
        <taxon>Psychodidae</taxon>
        <taxon>Phlebotomus</taxon>
        <taxon>Phlebotomus</taxon>
    </lineage>
</organism>
<keyword evidence="17" id="KW-1185">Reference proteome</keyword>
<evidence type="ECO:0000256" key="8">
    <source>
        <dbReference type="ARBA" id="ARBA00022824"/>
    </source>
</evidence>
<dbReference type="PRINTS" id="PR00463">
    <property type="entry name" value="EP450I"/>
</dbReference>
<proteinExistence type="inferred from homology"/>
<dbReference type="VEuPathDB" id="VectorBase:PPAPM1_008959"/>
<name>A0A1B0CZT5_PHLPP</name>
<comment type="function">
    <text evidence="2">May be involved in the metabolism of insect hormones and in the breakdown of synthetic insecticides.</text>
</comment>
<dbReference type="GO" id="GO:0016705">
    <property type="term" value="F:oxidoreductase activity, acting on paired donors, with incorporation or reduction of molecular oxygen"/>
    <property type="evidence" value="ECO:0007669"/>
    <property type="project" value="InterPro"/>
</dbReference>
<dbReference type="InterPro" id="IPR017972">
    <property type="entry name" value="Cyt_P450_CS"/>
</dbReference>
<feature type="binding site" description="axial binding residue" evidence="14">
    <location>
        <position position="349"/>
    </location>
    <ligand>
        <name>heme</name>
        <dbReference type="ChEBI" id="CHEBI:30413"/>
    </ligand>
    <ligandPart>
        <name>Fe</name>
        <dbReference type="ChEBI" id="CHEBI:18248"/>
    </ligandPart>
</feature>
<protein>
    <submittedName>
        <fullName evidence="16">Uncharacterized protein</fullName>
    </submittedName>
</protein>
<evidence type="ECO:0000256" key="7">
    <source>
        <dbReference type="ARBA" id="ARBA00022723"/>
    </source>
</evidence>
<evidence type="ECO:0000256" key="6">
    <source>
        <dbReference type="ARBA" id="ARBA00022617"/>
    </source>
</evidence>
<dbReference type="Gene3D" id="1.10.630.10">
    <property type="entry name" value="Cytochrome P450"/>
    <property type="match status" value="1"/>
</dbReference>
<dbReference type="PANTHER" id="PTHR24291:SF189">
    <property type="entry name" value="CYTOCHROME P450 4C3-RELATED"/>
    <property type="match status" value="1"/>
</dbReference>
<dbReference type="Pfam" id="PF00067">
    <property type="entry name" value="p450"/>
    <property type="match status" value="1"/>
</dbReference>
<keyword evidence="9" id="KW-0492">Microsome</keyword>
<evidence type="ECO:0000256" key="14">
    <source>
        <dbReference type="PIRSR" id="PIRSR602401-1"/>
    </source>
</evidence>
<evidence type="ECO:0000313" key="16">
    <source>
        <dbReference type="EnsemblMetazoa" id="PPAI000607-PA"/>
    </source>
</evidence>
<evidence type="ECO:0000256" key="2">
    <source>
        <dbReference type="ARBA" id="ARBA00003690"/>
    </source>
</evidence>
<evidence type="ECO:0000256" key="4">
    <source>
        <dbReference type="ARBA" id="ARBA00004406"/>
    </source>
</evidence>
<evidence type="ECO:0000256" key="3">
    <source>
        <dbReference type="ARBA" id="ARBA00004174"/>
    </source>
</evidence>
<evidence type="ECO:0000313" key="17">
    <source>
        <dbReference type="Proteomes" id="UP000092462"/>
    </source>
</evidence>
<dbReference type="Proteomes" id="UP000092462">
    <property type="component" value="Unassembled WGS sequence"/>
</dbReference>
<dbReference type="EMBL" id="AJVK01009718">
    <property type="status" value="NOT_ANNOTATED_CDS"/>
    <property type="molecule type" value="Genomic_DNA"/>
</dbReference>
<dbReference type="InterPro" id="IPR050196">
    <property type="entry name" value="Cytochrome_P450_Monoox"/>
</dbReference>
<accession>A0A1B0CZT5</accession>
<evidence type="ECO:0000256" key="15">
    <source>
        <dbReference type="RuleBase" id="RU000461"/>
    </source>
</evidence>
<evidence type="ECO:0000256" key="9">
    <source>
        <dbReference type="ARBA" id="ARBA00022848"/>
    </source>
</evidence>
<evidence type="ECO:0000256" key="10">
    <source>
        <dbReference type="ARBA" id="ARBA00023002"/>
    </source>
</evidence>
<dbReference type="GO" id="GO:0004497">
    <property type="term" value="F:monooxygenase activity"/>
    <property type="evidence" value="ECO:0007669"/>
    <property type="project" value="UniProtKB-KW"/>
</dbReference>
<keyword evidence="6 14" id="KW-0349">Heme</keyword>
<dbReference type="VEuPathDB" id="VectorBase:PPAI000607"/>
<reference evidence="16" key="1">
    <citation type="submission" date="2022-08" db="UniProtKB">
        <authorList>
            <consortium name="EnsemblMetazoa"/>
        </authorList>
    </citation>
    <scope>IDENTIFICATION</scope>
    <source>
        <strain evidence="16">Israel</strain>
    </source>
</reference>
<dbReference type="PRINTS" id="PR00385">
    <property type="entry name" value="P450"/>
</dbReference>
<dbReference type="EnsemblMetazoa" id="PPAI000607-RA">
    <property type="protein sequence ID" value="PPAI000607-PA"/>
    <property type="gene ID" value="PPAI000607"/>
</dbReference>
<dbReference type="InterPro" id="IPR036396">
    <property type="entry name" value="Cyt_P450_sf"/>
</dbReference>
<dbReference type="PROSITE" id="PS00086">
    <property type="entry name" value="CYTOCHROME_P450"/>
    <property type="match status" value="1"/>
</dbReference>
<dbReference type="AlphaFoldDB" id="A0A1B0CZT5"/>
<keyword evidence="13" id="KW-0472">Membrane</keyword>
<dbReference type="InterPro" id="IPR001128">
    <property type="entry name" value="Cyt_P450"/>
</dbReference>
<evidence type="ECO:0000256" key="5">
    <source>
        <dbReference type="ARBA" id="ARBA00010617"/>
    </source>
</evidence>
<dbReference type="GO" id="GO:0005506">
    <property type="term" value="F:iron ion binding"/>
    <property type="evidence" value="ECO:0007669"/>
    <property type="project" value="InterPro"/>
</dbReference>
<evidence type="ECO:0000256" key="11">
    <source>
        <dbReference type="ARBA" id="ARBA00023004"/>
    </source>
</evidence>
<keyword evidence="8" id="KW-0256">Endoplasmic reticulum</keyword>
<keyword evidence="7 14" id="KW-0479">Metal-binding</keyword>
<dbReference type="InterPro" id="IPR002401">
    <property type="entry name" value="Cyt_P450_E_grp-I"/>
</dbReference>
<comment type="cofactor">
    <cofactor evidence="1 14">
        <name>heme</name>
        <dbReference type="ChEBI" id="CHEBI:30413"/>
    </cofactor>
</comment>
<dbReference type="GO" id="GO:0020037">
    <property type="term" value="F:heme binding"/>
    <property type="evidence" value="ECO:0007669"/>
    <property type="project" value="InterPro"/>
</dbReference>
<dbReference type="GO" id="GO:0005789">
    <property type="term" value="C:endoplasmic reticulum membrane"/>
    <property type="evidence" value="ECO:0007669"/>
    <property type="project" value="UniProtKB-SubCell"/>
</dbReference>
<keyword evidence="11 14" id="KW-0408">Iron</keyword>
<keyword evidence="10 15" id="KW-0560">Oxidoreductase</keyword>
<dbReference type="SUPFAM" id="SSF48264">
    <property type="entry name" value="Cytochrome P450"/>
    <property type="match status" value="1"/>
</dbReference>
<evidence type="ECO:0000256" key="1">
    <source>
        <dbReference type="ARBA" id="ARBA00001971"/>
    </source>
</evidence>
<keyword evidence="12 15" id="KW-0503">Monooxygenase</keyword>
<comment type="subcellular location">
    <subcellularLocation>
        <location evidence="4">Endoplasmic reticulum membrane</location>
        <topology evidence="4">Peripheral membrane protein</topology>
    </subcellularLocation>
    <subcellularLocation>
        <location evidence="3">Microsome membrane</location>
        <topology evidence="3">Peripheral membrane protein</topology>
    </subcellularLocation>
</comment>
<evidence type="ECO:0000256" key="13">
    <source>
        <dbReference type="ARBA" id="ARBA00023136"/>
    </source>
</evidence>
<sequence length="409" mass="47402">MTKEINSMFCIFSPEKGPIWKTHRKLLTPSFNTQTIQTFLPIFNDKAKILLSNLNKHVEVSDRDFLKYIYYCTLEMICETTLGYNIDVQNGKNLDYFNAVDTLVKIIGKRFFQVWYYLDWIYMRSKQYMEECKYFNVAYKLSNGVIEDKKQEYLTEMSNDSYGKPQILINRLIKLFLDGDFTQDNVKDEVDTMIAAGHDTSALTLSFTLLMLAIHQDIQEKVLQEILNVNPIPDAEMTFEDAGKLSYLEMVIKVSQSHYYVGCTSFTRVIFRDHETMRLFPILPISGRITNGVVPEGTNLLLLSYRLHRSEKFWGPKANEFYPEHFLPENVAQRHPYSYVPFGGGLRNCIGNKYAMLSMKTIISVFLKNFRVTADGVTMADVKPSMITTMQVKQTKSMRITRRKLSGSI</sequence>
<comment type="similarity">
    <text evidence="5 15">Belongs to the cytochrome P450 family.</text>
</comment>